<evidence type="ECO:0000313" key="5">
    <source>
        <dbReference type="Proteomes" id="UP000183809"/>
    </source>
</evidence>
<evidence type="ECO:0000313" key="4">
    <source>
        <dbReference type="EMBL" id="OJD34864.1"/>
    </source>
</evidence>
<feature type="domain" description="DUF7730" evidence="3">
    <location>
        <begin position="332"/>
        <end position="393"/>
    </location>
</feature>
<organism evidence="4 5">
    <name type="scientific">Diplodia corticola</name>
    <dbReference type="NCBI Taxonomy" id="236234"/>
    <lineage>
        <taxon>Eukaryota</taxon>
        <taxon>Fungi</taxon>
        <taxon>Dikarya</taxon>
        <taxon>Ascomycota</taxon>
        <taxon>Pezizomycotina</taxon>
        <taxon>Dothideomycetes</taxon>
        <taxon>Dothideomycetes incertae sedis</taxon>
        <taxon>Botryosphaeriales</taxon>
        <taxon>Botryosphaeriaceae</taxon>
        <taxon>Diplodia</taxon>
    </lineage>
</organism>
<dbReference type="PANTHER" id="PTHR38790">
    <property type="entry name" value="2EXR DOMAIN-CONTAINING PROTEIN-RELATED"/>
    <property type="match status" value="1"/>
</dbReference>
<dbReference type="OrthoDB" id="4757095at2759"/>
<feature type="compositionally biased region" description="Basic and acidic residues" evidence="1">
    <location>
        <begin position="302"/>
        <end position="315"/>
    </location>
</feature>
<dbReference type="AlphaFoldDB" id="A0A1J9R2M3"/>
<protein>
    <recommendedName>
        <fullName evidence="3">DUF7730 domain-containing protein</fullName>
    </recommendedName>
</protein>
<feature type="domain" description="DUF7730" evidence="3">
    <location>
        <begin position="113"/>
        <end position="167"/>
    </location>
</feature>
<dbReference type="STRING" id="236234.A0A1J9R2M3"/>
<feature type="region of interest" description="Disordered" evidence="1">
    <location>
        <begin position="275"/>
        <end position="330"/>
    </location>
</feature>
<feature type="compositionally biased region" description="Basic residues" evidence="1">
    <location>
        <begin position="289"/>
        <end position="300"/>
    </location>
</feature>
<feature type="compositionally biased region" description="Basic and acidic residues" evidence="1">
    <location>
        <begin position="275"/>
        <end position="288"/>
    </location>
</feature>
<keyword evidence="2" id="KW-0812">Transmembrane</keyword>
<dbReference type="Pfam" id="PF24864">
    <property type="entry name" value="DUF7730"/>
    <property type="match status" value="2"/>
</dbReference>
<keyword evidence="5" id="KW-1185">Reference proteome</keyword>
<feature type="transmembrane region" description="Helical" evidence="2">
    <location>
        <begin position="21"/>
        <end position="38"/>
    </location>
</feature>
<feature type="compositionally biased region" description="Pro residues" evidence="1">
    <location>
        <begin position="318"/>
        <end position="328"/>
    </location>
</feature>
<evidence type="ECO:0000256" key="1">
    <source>
        <dbReference type="SAM" id="MobiDB-lite"/>
    </source>
</evidence>
<keyword evidence="2" id="KW-0472">Membrane</keyword>
<accession>A0A1J9R2M3</accession>
<name>A0A1J9R2M3_9PEZI</name>
<keyword evidence="2" id="KW-1133">Transmembrane helix</keyword>
<dbReference type="RefSeq" id="XP_020131124.1">
    <property type="nucleotide sequence ID" value="XM_020272275.1"/>
</dbReference>
<dbReference type="Proteomes" id="UP000183809">
    <property type="component" value="Unassembled WGS sequence"/>
</dbReference>
<dbReference type="GeneID" id="31012534"/>
<dbReference type="InterPro" id="IPR056632">
    <property type="entry name" value="DUF7730"/>
</dbReference>
<gene>
    <name evidence="4" type="ORF">BKCO1_2000090</name>
</gene>
<evidence type="ECO:0000256" key="2">
    <source>
        <dbReference type="SAM" id="Phobius"/>
    </source>
</evidence>
<sequence>MSSKRERYLFRPLYRGVVKPVGMCLLAPLVVMYLAYYACRKCGSYSHRTPLDSRSHLDSQREFEQLCEKLDRDYTPPPLLANRRPRALTICEGVVANTADVEEKQSGAPPANPQHQSLFFTRLPPELRLRIYHYVLGGNVIHLLLKPGRVGHVVCTGDPSVVRAPGDPDRRCIAAHAASREILYQRRHYPPWNHQPGCSCCSAFALDDPSYRIYSTHHRAHDGPIPKVPDCMGPSPFVVAPPGRPHHRLHCPRHHPPSLHNHLLPSILLPGFPFDPDHLPESEPDHPPKSKSKFKFKSNHPPKSDYHDFPNHYHDPPNLYPSNPPNPTPSSHSLGLLPLLLTCRAAYRESVATLYAANLFDANHPQTLVLFARATPPRRLASVRALQLRWSWRLRERPGLRAPGPIPAAPGQQQRGSGWWGEWWGGCSSSPPPSSLVEADRADGVEAGAGTGTGAGAGLRMMTGLQALYLSLELEGTWDGTAQQQQTAQQTASVRVQPGEEYRVEEEQLLRPIARNVRGLRKLELTVEVEGSNGRVKKAMHRPSRVRETLAEIVCAPRGGGMR</sequence>
<reference evidence="4 5" key="1">
    <citation type="submission" date="2016-10" db="EMBL/GenBank/DDBJ databases">
        <title>Proteomics and genomics reveal pathogen-plant mechanisms compatible with a hemibiotrophic lifestyle of Diplodia corticola.</title>
        <authorList>
            <person name="Fernandes I."/>
            <person name="De Jonge R."/>
            <person name="Van De Peer Y."/>
            <person name="Devreese B."/>
            <person name="Alves A."/>
            <person name="Esteves A.C."/>
        </authorList>
    </citation>
    <scope>NUCLEOTIDE SEQUENCE [LARGE SCALE GENOMIC DNA]</scope>
    <source>
        <strain evidence="4 5">CBS 112549</strain>
    </source>
</reference>
<evidence type="ECO:0000259" key="3">
    <source>
        <dbReference type="Pfam" id="PF24864"/>
    </source>
</evidence>
<proteinExistence type="predicted"/>
<comment type="caution">
    <text evidence="4">The sequence shown here is derived from an EMBL/GenBank/DDBJ whole genome shotgun (WGS) entry which is preliminary data.</text>
</comment>
<dbReference type="EMBL" id="MNUE01000020">
    <property type="protein sequence ID" value="OJD34864.1"/>
    <property type="molecule type" value="Genomic_DNA"/>
</dbReference>